<protein>
    <recommendedName>
        <fullName evidence="1">NADPH-dependent FMN reductase-like domain-containing protein</fullName>
    </recommendedName>
</protein>
<evidence type="ECO:0000313" key="2">
    <source>
        <dbReference type="EMBL" id="AXB48069.1"/>
    </source>
</evidence>
<dbReference type="InterPro" id="IPR050712">
    <property type="entry name" value="NAD(P)H-dep_reductase"/>
</dbReference>
<dbReference type="RefSeq" id="WP_113697140.1">
    <property type="nucleotide sequence ID" value="NZ_CP015163.1"/>
</dbReference>
<dbReference type="GO" id="GO:0010181">
    <property type="term" value="F:FMN binding"/>
    <property type="evidence" value="ECO:0007669"/>
    <property type="project" value="TreeGrafter"/>
</dbReference>
<keyword evidence="3" id="KW-1185">Reference proteome</keyword>
<sequence length="188" mass="19848">MGATGVRILGIAGSLREGSFNGRLLTAASYELPRGLELHRWGGLSLVPPFDEDAEAGPEPAGVAELRRAIAEADGLLFATPEYNGSIPGQLKNALDWASRPYGAGVLTGKPAAVIGASNGVHGAAWAQDELRKVLKLAGAEVLDSTLPVGRVARQLDEDDRLLDHDLRRGLSSLLHGLRDRIRLGAFA</sequence>
<dbReference type="PANTHER" id="PTHR30543:SF21">
    <property type="entry name" value="NAD(P)H-DEPENDENT FMN REDUCTASE LOT6"/>
    <property type="match status" value="1"/>
</dbReference>
<dbReference type="OrthoDB" id="9812295at2"/>
<dbReference type="Proteomes" id="UP000250434">
    <property type="component" value="Chromosome"/>
</dbReference>
<evidence type="ECO:0000259" key="1">
    <source>
        <dbReference type="Pfam" id="PF03358"/>
    </source>
</evidence>
<gene>
    <name evidence="2" type="ORF">A4R43_41200</name>
</gene>
<accession>A0A344LJ45</accession>
<dbReference type="AlphaFoldDB" id="A0A344LJ45"/>
<name>A0A344LJ45_9PSEU</name>
<evidence type="ECO:0000313" key="3">
    <source>
        <dbReference type="Proteomes" id="UP000250434"/>
    </source>
</evidence>
<organism evidence="2 3">
    <name type="scientific">Amycolatopsis albispora</name>
    <dbReference type="NCBI Taxonomy" id="1804986"/>
    <lineage>
        <taxon>Bacteria</taxon>
        <taxon>Bacillati</taxon>
        <taxon>Actinomycetota</taxon>
        <taxon>Actinomycetes</taxon>
        <taxon>Pseudonocardiales</taxon>
        <taxon>Pseudonocardiaceae</taxon>
        <taxon>Amycolatopsis</taxon>
    </lineage>
</organism>
<dbReference type="Gene3D" id="3.40.50.360">
    <property type="match status" value="1"/>
</dbReference>
<feature type="domain" description="NADPH-dependent FMN reductase-like" evidence="1">
    <location>
        <begin position="7"/>
        <end position="149"/>
    </location>
</feature>
<dbReference type="SUPFAM" id="SSF52218">
    <property type="entry name" value="Flavoproteins"/>
    <property type="match status" value="1"/>
</dbReference>
<dbReference type="PANTHER" id="PTHR30543">
    <property type="entry name" value="CHROMATE REDUCTASE"/>
    <property type="match status" value="1"/>
</dbReference>
<dbReference type="InterPro" id="IPR005025">
    <property type="entry name" value="FMN_Rdtase-like_dom"/>
</dbReference>
<dbReference type="Pfam" id="PF03358">
    <property type="entry name" value="FMN_red"/>
    <property type="match status" value="1"/>
</dbReference>
<dbReference type="GO" id="GO:0005829">
    <property type="term" value="C:cytosol"/>
    <property type="evidence" value="ECO:0007669"/>
    <property type="project" value="TreeGrafter"/>
</dbReference>
<reference evidence="2 3" key="1">
    <citation type="submission" date="2016-04" db="EMBL/GenBank/DDBJ databases">
        <title>Complete genome sequence and analysis of deep-sea sediment isolate, Amycolatopsis sp. WP1.</title>
        <authorList>
            <person name="Wang H."/>
            <person name="Chen S."/>
            <person name="Wu Q."/>
        </authorList>
    </citation>
    <scope>NUCLEOTIDE SEQUENCE [LARGE SCALE GENOMIC DNA]</scope>
    <source>
        <strain evidence="2 3">WP1</strain>
    </source>
</reference>
<dbReference type="InterPro" id="IPR029039">
    <property type="entry name" value="Flavoprotein-like_sf"/>
</dbReference>
<proteinExistence type="predicted"/>
<dbReference type="EMBL" id="CP015163">
    <property type="protein sequence ID" value="AXB48069.1"/>
    <property type="molecule type" value="Genomic_DNA"/>
</dbReference>
<dbReference type="KEGG" id="aab:A4R43_41200"/>
<dbReference type="GO" id="GO:0016491">
    <property type="term" value="F:oxidoreductase activity"/>
    <property type="evidence" value="ECO:0007669"/>
    <property type="project" value="InterPro"/>
</dbReference>